<evidence type="ECO:0000313" key="2">
    <source>
        <dbReference type="EMBL" id="KAK0963224.1"/>
    </source>
</evidence>
<evidence type="ECO:0000313" key="3">
    <source>
        <dbReference type="Proteomes" id="UP001175353"/>
    </source>
</evidence>
<dbReference type="EMBL" id="JAUJLE010000280">
    <property type="protein sequence ID" value="KAK0963224.1"/>
    <property type="molecule type" value="Genomic_DNA"/>
</dbReference>
<sequence length="221" mass="23780">MTFSQRFARNGAWSKRLSGTASAEPSGQGASGEMPDVPLVEDESGSGVTSSLLQKRRMSLSALAIGKRMEAAATIPHYRALAQHQSGSTSLQGCAPIQPIATAGQVECYSLSNTTPASVHSVQGSLASDELCDPSRGMTPALIAVKSRVLDFITDTLNNLNHPERPLSEQISRVEAAHEEITGLFERLFLTQEQIKVQVQEECMEEARQEMIAKVSAVLLL</sequence>
<dbReference type="Proteomes" id="UP001175353">
    <property type="component" value="Unassembled WGS sequence"/>
</dbReference>
<proteinExistence type="predicted"/>
<gene>
    <name evidence="2" type="ORF">LTR91_019089</name>
</gene>
<name>A0AAN6HBD3_9PEZI</name>
<keyword evidence="3" id="KW-1185">Reference proteome</keyword>
<organism evidence="2 3">
    <name type="scientific">Friedmanniomyces endolithicus</name>
    <dbReference type="NCBI Taxonomy" id="329885"/>
    <lineage>
        <taxon>Eukaryota</taxon>
        <taxon>Fungi</taxon>
        <taxon>Dikarya</taxon>
        <taxon>Ascomycota</taxon>
        <taxon>Pezizomycotina</taxon>
        <taxon>Dothideomycetes</taxon>
        <taxon>Dothideomycetidae</taxon>
        <taxon>Mycosphaerellales</taxon>
        <taxon>Teratosphaeriaceae</taxon>
        <taxon>Friedmanniomyces</taxon>
    </lineage>
</organism>
<protein>
    <submittedName>
        <fullName evidence="2">Uncharacterized protein</fullName>
    </submittedName>
</protein>
<feature type="region of interest" description="Disordered" evidence="1">
    <location>
        <begin position="1"/>
        <end position="51"/>
    </location>
</feature>
<reference evidence="2" key="1">
    <citation type="submission" date="2023-06" db="EMBL/GenBank/DDBJ databases">
        <title>Black Yeasts Isolated from many extreme environments.</title>
        <authorList>
            <person name="Coleine C."/>
            <person name="Stajich J.E."/>
            <person name="Selbmann L."/>
        </authorList>
    </citation>
    <scope>NUCLEOTIDE SEQUENCE</scope>
    <source>
        <strain evidence="2">CCFEE 5200</strain>
    </source>
</reference>
<comment type="caution">
    <text evidence="2">The sequence shown here is derived from an EMBL/GenBank/DDBJ whole genome shotgun (WGS) entry which is preliminary data.</text>
</comment>
<accession>A0AAN6HBD3</accession>
<evidence type="ECO:0000256" key="1">
    <source>
        <dbReference type="SAM" id="MobiDB-lite"/>
    </source>
</evidence>
<dbReference type="AlphaFoldDB" id="A0AAN6HBD3"/>